<feature type="domain" description="Transglutaminase-like" evidence="1">
    <location>
        <begin position="168"/>
        <end position="233"/>
    </location>
</feature>
<protein>
    <submittedName>
        <fullName evidence="2">Transglutaminase family protein</fullName>
    </submittedName>
</protein>
<gene>
    <name evidence="2" type="ORF">GJ688_06310</name>
</gene>
<evidence type="ECO:0000313" key="3">
    <source>
        <dbReference type="Proteomes" id="UP000430670"/>
    </source>
</evidence>
<name>A0A6I3SIJ2_HELMO</name>
<organism evidence="2 3">
    <name type="scientific">Heliobacterium mobile</name>
    <name type="common">Heliobacillus mobilis</name>
    <dbReference type="NCBI Taxonomy" id="28064"/>
    <lineage>
        <taxon>Bacteria</taxon>
        <taxon>Bacillati</taxon>
        <taxon>Bacillota</taxon>
        <taxon>Clostridia</taxon>
        <taxon>Eubacteriales</taxon>
        <taxon>Heliobacteriaceae</taxon>
        <taxon>Heliobacterium</taxon>
    </lineage>
</organism>
<reference evidence="2 3" key="1">
    <citation type="submission" date="2019-11" db="EMBL/GenBank/DDBJ databases">
        <title>Whole-genome sequence of a the green, strictly anaerobic photosynthetic bacterium Heliobacillus mobilis DSM 6151.</title>
        <authorList>
            <person name="Kyndt J.A."/>
            <person name="Meyer T.E."/>
        </authorList>
    </citation>
    <scope>NUCLEOTIDE SEQUENCE [LARGE SCALE GENOMIC DNA]</scope>
    <source>
        <strain evidence="2 3">DSM 6151</strain>
    </source>
</reference>
<dbReference type="InterPro" id="IPR002931">
    <property type="entry name" value="Transglutaminase-like"/>
</dbReference>
<sequence length="282" mass="32089">MTRLRILHTTHYRYSQPVKDGVSKARLMPCEDGRQHLLNFELNTHPLAALWEDRDAFGNAFHTIWFPNPHAELIVEAESLVETNDRESPTANRKAMERTALVDVTQSHAEWLMETAYCRFLPDVCQMAEHFDFKKGGWEEILRLSDRLYRTFDYEENVTAVHSSVQEILTVGSGVCQDFAHLMAAILRVSGVPARYVSGYIPCDGSLRGSGASHAWVETWLPRQGWKGIDPTNNTAITPCYVKIAHGRDYRDIIPFKGVYRGSASQELQVTVDVQVIPQRRT</sequence>
<dbReference type="Pfam" id="PF08379">
    <property type="entry name" value="Bact_transglu_N"/>
    <property type="match status" value="1"/>
</dbReference>
<evidence type="ECO:0000313" key="2">
    <source>
        <dbReference type="EMBL" id="MTV48595.1"/>
    </source>
</evidence>
<comment type="caution">
    <text evidence="2">The sequence shown here is derived from an EMBL/GenBank/DDBJ whole genome shotgun (WGS) entry which is preliminary data.</text>
</comment>
<dbReference type="InterPro" id="IPR038765">
    <property type="entry name" value="Papain-like_cys_pep_sf"/>
</dbReference>
<dbReference type="PANTHER" id="PTHR33490:SF6">
    <property type="entry name" value="SLL1049 PROTEIN"/>
    <property type="match status" value="1"/>
</dbReference>
<dbReference type="RefSeq" id="WP_155475701.1">
    <property type="nucleotide sequence ID" value="NZ_WNKU01000005.1"/>
</dbReference>
<dbReference type="PANTHER" id="PTHR33490">
    <property type="entry name" value="BLR5614 PROTEIN-RELATED"/>
    <property type="match status" value="1"/>
</dbReference>
<evidence type="ECO:0000259" key="1">
    <source>
        <dbReference type="SMART" id="SM00460"/>
    </source>
</evidence>
<dbReference type="SMART" id="SM00460">
    <property type="entry name" value="TGc"/>
    <property type="match status" value="1"/>
</dbReference>
<dbReference type="SUPFAM" id="SSF54001">
    <property type="entry name" value="Cysteine proteinases"/>
    <property type="match status" value="1"/>
</dbReference>
<dbReference type="EMBL" id="WNKU01000005">
    <property type="protein sequence ID" value="MTV48595.1"/>
    <property type="molecule type" value="Genomic_DNA"/>
</dbReference>
<keyword evidence="3" id="KW-1185">Reference proteome</keyword>
<accession>A0A6I3SIJ2</accession>
<proteinExistence type="predicted"/>
<dbReference type="InterPro" id="IPR013589">
    <property type="entry name" value="Bac_transglu_N"/>
</dbReference>
<dbReference type="AlphaFoldDB" id="A0A6I3SIJ2"/>
<dbReference type="Proteomes" id="UP000430670">
    <property type="component" value="Unassembled WGS sequence"/>
</dbReference>
<dbReference type="Gene3D" id="3.10.620.30">
    <property type="match status" value="1"/>
</dbReference>
<dbReference type="Pfam" id="PF01841">
    <property type="entry name" value="Transglut_core"/>
    <property type="match status" value="1"/>
</dbReference>
<dbReference type="OrthoDB" id="1817605at2"/>